<gene>
    <name evidence="1" type="ORF">GCM10010502_60230</name>
</gene>
<dbReference type="Proteomes" id="UP000610124">
    <property type="component" value="Unassembled WGS sequence"/>
</dbReference>
<accession>A0A8H9HXF6</accession>
<name>A0A8H9HXF6_KITAU</name>
<reference evidence="1" key="1">
    <citation type="journal article" date="2014" name="Int. J. Syst. Evol. Microbiol.">
        <title>Complete genome sequence of Corynebacterium casei LMG S-19264T (=DSM 44701T), isolated from a smear-ripened cheese.</title>
        <authorList>
            <consortium name="US DOE Joint Genome Institute (JGI-PGF)"/>
            <person name="Walter F."/>
            <person name="Albersmeier A."/>
            <person name="Kalinowski J."/>
            <person name="Ruckert C."/>
        </authorList>
    </citation>
    <scope>NUCLEOTIDE SEQUENCE</scope>
    <source>
        <strain evidence="1">JCM 4434</strain>
    </source>
</reference>
<sequence>MISGAIGHQRSAACIRVQRLVAESPVRGMAPVSSVCSQWVPARLVSVPLATVAVSVELVSVPSADKVVTAGLVSVPPAEMAALRAAAGPPVLVIGVSALTRASR</sequence>
<protein>
    <submittedName>
        <fullName evidence="1">Uncharacterized protein</fullName>
    </submittedName>
</protein>
<dbReference type="AlphaFoldDB" id="A0A8H9HXF6"/>
<organism evidence="1 2">
    <name type="scientific">Kitasatospora aureofaciens</name>
    <name type="common">Streptomyces aureofaciens</name>
    <dbReference type="NCBI Taxonomy" id="1894"/>
    <lineage>
        <taxon>Bacteria</taxon>
        <taxon>Bacillati</taxon>
        <taxon>Actinomycetota</taxon>
        <taxon>Actinomycetes</taxon>
        <taxon>Kitasatosporales</taxon>
        <taxon>Streptomycetaceae</taxon>
        <taxon>Kitasatospora</taxon>
    </lineage>
</organism>
<reference evidence="1" key="2">
    <citation type="submission" date="2020-09" db="EMBL/GenBank/DDBJ databases">
        <authorList>
            <person name="Sun Q."/>
            <person name="Ohkuma M."/>
        </authorList>
    </citation>
    <scope>NUCLEOTIDE SEQUENCE</scope>
    <source>
        <strain evidence="1">JCM 4434</strain>
    </source>
</reference>
<proteinExistence type="predicted"/>
<evidence type="ECO:0000313" key="2">
    <source>
        <dbReference type="Proteomes" id="UP000610124"/>
    </source>
</evidence>
<evidence type="ECO:0000313" key="1">
    <source>
        <dbReference type="EMBL" id="GGU97952.1"/>
    </source>
</evidence>
<dbReference type="EMBL" id="BMUB01000020">
    <property type="protein sequence ID" value="GGU97952.1"/>
    <property type="molecule type" value="Genomic_DNA"/>
</dbReference>
<comment type="caution">
    <text evidence="1">The sequence shown here is derived from an EMBL/GenBank/DDBJ whole genome shotgun (WGS) entry which is preliminary data.</text>
</comment>